<dbReference type="InterPro" id="IPR004843">
    <property type="entry name" value="Calcineurin-like_PHP"/>
</dbReference>
<dbReference type="Pfam" id="PF00149">
    <property type="entry name" value="Metallophos"/>
    <property type="match status" value="1"/>
</dbReference>
<keyword evidence="3" id="KW-0472">Membrane</keyword>
<reference evidence="5 6" key="1">
    <citation type="submission" date="2012-09" db="EMBL/GenBank/DDBJ databases">
        <title>Genome Sequence of alkane-degrading Bacterium Alcanivorax sp. 19-m-6.</title>
        <authorList>
            <person name="Lai Q."/>
            <person name="Shao Z."/>
        </authorList>
    </citation>
    <scope>NUCLEOTIDE SEQUENCE [LARGE SCALE GENOMIC DNA]</scope>
    <source>
        <strain evidence="5 6">19-m-6</strain>
    </source>
</reference>
<dbReference type="eggNOG" id="COG1409">
    <property type="taxonomic scope" value="Bacteria"/>
</dbReference>
<dbReference type="EMBL" id="ARXV01000009">
    <property type="protein sequence ID" value="KGD64360.1"/>
    <property type="molecule type" value="Genomic_DNA"/>
</dbReference>
<evidence type="ECO:0000313" key="5">
    <source>
        <dbReference type="EMBL" id="KGD64360.1"/>
    </source>
</evidence>
<evidence type="ECO:0000256" key="1">
    <source>
        <dbReference type="ARBA" id="ARBA00022729"/>
    </source>
</evidence>
<feature type="domain" description="Calcineurin-like phosphoesterase" evidence="4">
    <location>
        <begin position="43"/>
        <end position="231"/>
    </location>
</feature>
<keyword evidence="2" id="KW-0378">Hydrolase</keyword>
<evidence type="ECO:0000256" key="3">
    <source>
        <dbReference type="SAM" id="Phobius"/>
    </source>
</evidence>
<dbReference type="GO" id="GO:0016787">
    <property type="term" value="F:hydrolase activity"/>
    <property type="evidence" value="ECO:0007669"/>
    <property type="project" value="UniProtKB-KW"/>
</dbReference>
<dbReference type="SUPFAM" id="SSF56300">
    <property type="entry name" value="Metallo-dependent phosphatases"/>
    <property type="match status" value="1"/>
</dbReference>
<feature type="transmembrane region" description="Helical" evidence="3">
    <location>
        <begin position="7"/>
        <end position="26"/>
    </location>
</feature>
<sequence length="315" mass="35758">MQFRLRSLGLTITMLAISVAQIWWWHTPQAPWLIHKQPLAGQRICVIGDAGWSNEPALTIGSAMVELRCNQIRYLGDLVYPDGISSPDDPLIETRFLPTLKPALDAGIPVYLVLGNHDWKQSGDAWLEVARRHPLIHFPHFYYFESWPDACAFSLETTWFEKWYHLHRQGNWLESSKTQAQQQHCRLSLVFTHHPMYSTGSHGNAGEMINLGLKHKLVGHLDLIMSGHDHILSDEGEYQGTRQLISGSASINNDLGPGSDKQHFTRATHGLLTLDIENRGDRLTVDYRFYSVLGNREAPLITLLWQGTQHGEGVR</sequence>
<dbReference type="InterPro" id="IPR029052">
    <property type="entry name" value="Metallo-depent_PP-like"/>
</dbReference>
<keyword evidence="1" id="KW-0732">Signal</keyword>
<dbReference type="PANTHER" id="PTHR10161:SF14">
    <property type="entry name" value="TARTRATE-RESISTANT ACID PHOSPHATASE TYPE 5"/>
    <property type="match status" value="1"/>
</dbReference>
<evidence type="ECO:0000259" key="4">
    <source>
        <dbReference type="Pfam" id="PF00149"/>
    </source>
</evidence>
<protein>
    <submittedName>
        <fullName evidence="5">Acid phosphatase</fullName>
    </submittedName>
</protein>
<keyword evidence="6" id="KW-1185">Reference proteome</keyword>
<proteinExistence type="predicted"/>
<dbReference type="PATRIC" id="fig|1177154.3.peg.2449"/>
<dbReference type="Proteomes" id="UP000029444">
    <property type="component" value="Unassembled WGS sequence"/>
</dbReference>
<comment type="caution">
    <text evidence="5">The sequence shown here is derived from an EMBL/GenBank/DDBJ whole genome shotgun (WGS) entry which is preliminary data.</text>
</comment>
<keyword evidence="3" id="KW-0812">Transmembrane</keyword>
<keyword evidence="3" id="KW-1133">Transmembrane helix</keyword>
<organism evidence="5 6">
    <name type="scientific">Alcanivorax nanhaiticus</name>
    <dbReference type="NCBI Taxonomy" id="1177154"/>
    <lineage>
        <taxon>Bacteria</taxon>
        <taxon>Pseudomonadati</taxon>
        <taxon>Pseudomonadota</taxon>
        <taxon>Gammaproteobacteria</taxon>
        <taxon>Oceanospirillales</taxon>
        <taxon>Alcanivoracaceae</taxon>
        <taxon>Alcanivorax</taxon>
    </lineage>
</organism>
<dbReference type="STRING" id="1177154.Y5S_02415"/>
<name>A0A095UPA7_9GAMM</name>
<evidence type="ECO:0000313" key="6">
    <source>
        <dbReference type="Proteomes" id="UP000029444"/>
    </source>
</evidence>
<dbReference type="RefSeq" id="WP_035233319.1">
    <property type="nucleotide sequence ID" value="NZ_ARXV01000009.1"/>
</dbReference>
<dbReference type="Gene3D" id="3.60.21.10">
    <property type="match status" value="1"/>
</dbReference>
<dbReference type="InterPro" id="IPR051558">
    <property type="entry name" value="Metallophosphoesterase_PAP"/>
</dbReference>
<accession>A0A095UPA7</accession>
<gene>
    <name evidence="5" type="ORF">Y5S_02415</name>
</gene>
<dbReference type="OrthoDB" id="9809781at2"/>
<dbReference type="PANTHER" id="PTHR10161">
    <property type="entry name" value="TARTRATE-RESISTANT ACID PHOSPHATASE TYPE 5"/>
    <property type="match status" value="1"/>
</dbReference>
<evidence type="ECO:0000256" key="2">
    <source>
        <dbReference type="ARBA" id="ARBA00022801"/>
    </source>
</evidence>
<dbReference type="AlphaFoldDB" id="A0A095UPA7"/>